<evidence type="ECO:0000256" key="1">
    <source>
        <dbReference type="SAM" id="MobiDB-lite"/>
    </source>
</evidence>
<feature type="region of interest" description="Disordered" evidence="1">
    <location>
        <begin position="32"/>
        <end position="56"/>
    </location>
</feature>
<proteinExistence type="predicted"/>
<name>A0AAT9HH56_9ACTN</name>
<sequence length="56" mass="5764">MVHVVDAEDHGPLPAQGIDLCAELVDTREGTGLDAPGRKAGLSAVAQAGQQSAQRR</sequence>
<reference evidence="2" key="2">
    <citation type="submission" date="2024-07" db="EMBL/GenBank/DDBJ databases">
        <title>Streptomyces haneummycinica sp. nov., a new antibiotic-producing actinobacterium isolated from marine sediment.</title>
        <authorList>
            <person name="Uemura M."/>
            <person name="Hamada M."/>
            <person name="Hirano S."/>
            <person name="Kobayashi K."/>
            <person name="Ohshiro T."/>
            <person name="Kobayashi T."/>
            <person name="Terahara T."/>
        </authorList>
    </citation>
    <scope>NUCLEOTIDE SEQUENCE</scope>
    <source>
        <strain evidence="2">KM77-8</strain>
    </source>
</reference>
<feature type="compositionally biased region" description="Low complexity" evidence="1">
    <location>
        <begin position="40"/>
        <end position="56"/>
    </location>
</feature>
<protein>
    <submittedName>
        <fullName evidence="2">Uncharacterized protein</fullName>
    </submittedName>
</protein>
<dbReference type="EMBL" id="AP035768">
    <property type="protein sequence ID" value="BFO16831.1"/>
    <property type="molecule type" value="Genomic_DNA"/>
</dbReference>
<gene>
    <name evidence="2" type="ORF">SHKM778_32190</name>
</gene>
<dbReference type="AlphaFoldDB" id="A0AAT9HH56"/>
<accession>A0AAT9HH56</accession>
<evidence type="ECO:0000313" key="2">
    <source>
        <dbReference type="EMBL" id="BFO16831.1"/>
    </source>
</evidence>
<reference evidence="2" key="1">
    <citation type="submission" date="2024-06" db="EMBL/GenBank/DDBJ databases">
        <authorList>
            <consortium name="consrtm"/>
            <person name="Uemura M."/>
            <person name="Terahara T."/>
        </authorList>
    </citation>
    <scope>NUCLEOTIDE SEQUENCE</scope>
    <source>
        <strain evidence="2">KM77-8</strain>
    </source>
</reference>
<organism evidence="2">
    <name type="scientific">Streptomyces haneummycinicus</name>
    <dbReference type="NCBI Taxonomy" id="3074435"/>
    <lineage>
        <taxon>Bacteria</taxon>
        <taxon>Bacillati</taxon>
        <taxon>Actinomycetota</taxon>
        <taxon>Actinomycetes</taxon>
        <taxon>Kitasatosporales</taxon>
        <taxon>Streptomycetaceae</taxon>
        <taxon>Streptomyces</taxon>
    </lineage>
</organism>